<reference evidence="2 3" key="1">
    <citation type="submission" date="2012-05" db="EMBL/GenBank/DDBJ databases">
        <title>Genome sequence of Nitritalea halalkaliphila LW7.</title>
        <authorList>
            <person name="Jangir P.K."/>
            <person name="Singh A."/>
            <person name="Shivaji S."/>
            <person name="Sharma R."/>
        </authorList>
    </citation>
    <scope>NUCLEOTIDE SEQUENCE [LARGE SCALE GENOMIC DNA]</scope>
    <source>
        <strain evidence="2 3">LW7</strain>
    </source>
</reference>
<evidence type="ECO:0000256" key="1">
    <source>
        <dbReference type="SAM" id="MobiDB-lite"/>
    </source>
</evidence>
<comment type="caution">
    <text evidence="2">The sequence shown here is derived from an EMBL/GenBank/DDBJ whole genome shotgun (WGS) entry which is preliminary data.</text>
</comment>
<keyword evidence="2" id="KW-0670">Pyruvate</keyword>
<keyword evidence="3" id="KW-1185">Reference proteome</keyword>
<evidence type="ECO:0000313" key="2">
    <source>
        <dbReference type="EMBL" id="EIM74084.1"/>
    </source>
</evidence>
<dbReference type="Gene3D" id="3.40.50.970">
    <property type="match status" value="1"/>
</dbReference>
<dbReference type="PATRIC" id="fig|1189621.3.peg.3461"/>
<evidence type="ECO:0000313" key="3">
    <source>
        <dbReference type="Proteomes" id="UP000005551"/>
    </source>
</evidence>
<gene>
    <name evidence="2" type="ORF">A3SI_16682</name>
</gene>
<feature type="region of interest" description="Disordered" evidence="1">
    <location>
        <begin position="26"/>
        <end position="47"/>
    </location>
</feature>
<name>I5BWY2_9BACT</name>
<organism evidence="2 3">
    <name type="scientific">Nitritalea halalkaliphila LW7</name>
    <dbReference type="NCBI Taxonomy" id="1189621"/>
    <lineage>
        <taxon>Bacteria</taxon>
        <taxon>Pseudomonadati</taxon>
        <taxon>Bacteroidota</taxon>
        <taxon>Cytophagia</taxon>
        <taxon>Cytophagales</taxon>
        <taxon>Cyclobacteriaceae</taxon>
        <taxon>Nitritalea</taxon>
    </lineage>
</organism>
<accession>I5BWY2</accession>
<dbReference type="Proteomes" id="UP000005551">
    <property type="component" value="Unassembled WGS sequence"/>
</dbReference>
<dbReference type="AlphaFoldDB" id="I5BWY2"/>
<sequence>MTEEEIKEIDKRVKKQVEDAVKFAEESPWPDGRTPLKMCTSRKTILS</sequence>
<proteinExistence type="predicted"/>
<dbReference type="EMBL" id="AJYA01000049">
    <property type="protein sequence ID" value="EIM74084.1"/>
    <property type="molecule type" value="Genomic_DNA"/>
</dbReference>
<protein>
    <submittedName>
        <fullName evidence="2">Pyruvate dehydrogenase (Acetyl-transferring) E1 component subunit alpha</fullName>
    </submittedName>
</protein>